<dbReference type="InterPro" id="IPR008991">
    <property type="entry name" value="Translation_prot_SH3-like_sf"/>
</dbReference>
<dbReference type="SUPFAM" id="SSF50249">
    <property type="entry name" value="Nucleic acid-binding proteins"/>
    <property type="match status" value="1"/>
</dbReference>
<keyword evidence="2 7" id="KW-0699">rRNA-binding</keyword>
<feature type="compositionally biased region" description="Basic residues" evidence="8">
    <location>
        <begin position="268"/>
        <end position="278"/>
    </location>
</feature>
<dbReference type="Gene3D" id="2.30.30.30">
    <property type="match status" value="1"/>
</dbReference>
<evidence type="ECO:0000256" key="2">
    <source>
        <dbReference type="ARBA" id="ARBA00022730"/>
    </source>
</evidence>
<dbReference type="HAMAP" id="MF_01320_B">
    <property type="entry name" value="Ribosomal_uL2_B"/>
    <property type="match status" value="1"/>
</dbReference>
<dbReference type="InterPro" id="IPR014726">
    <property type="entry name" value="Ribosomal_uL2_dom3"/>
</dbReference>
<dbReference type="Gene3D" id="4.10.950.10">
    <property type="entry name" value="Ribosomal protein L2, domain 3"/>
    <property type="match status" value="1"/>
</dbReference>
<evidence type="ECO:0000256" key="8">
    <source>
        <dbReference type="SAM" id="MobiDB-lite"/>
    </source>
</evidence>
<dbReference type="RefSeq" id="WP_035389065.1">
    <property type="nucleotide sequence ID" value="NZ_JQKF01000009.1"/>
</dbReference>
<comment type="caution">
    <text evidence="11">The sequence shown here is derived from an EMBL/GenBank/DDBJ whole genome shotgun (WGS) entry which is preliminary data.</text>
</comment>
<dbReference type="FunFam" id="2.30.30.30:FF:000001">
    <property type="entry name" value="50S ribosomal protein L2"/>
    <property type="match status" value="1"/>
</dbReference>
<comment type="function">
    <text evidence="7">One of the primary rRNA binding proteins. Required for association of the 30S and 50S subunits to form the 70S ribosome, for tRNA binding and peptide bond formation. It has been suggested to have peptidyltransferase activity; this is somewhat controversial. Makes several contacts with the 16S rRNA in the 70S ribosome.</text>
</comment>
<dbReference type="PATRIC" id="fig|1121877.4.peg.491"/>
<evidence type="ECO:0000256" key="5">
    <source>
        <dbReference type="ARBA" id="ARBA00023274"/>
    </source>
</evidence>
<dbReference type="GO" id="GO:0003735">
    <property type="term" value="F:structural constituent of ribosome"/>
    <property type="evidence" value="ECO:0007669"/>
    <property type="project" value="InterPro"/>
</dbReference>
<dbReference type="GeneID" id="78371782"/>
<dbReference type="OrthoDB" id="9778722at2"/>
<keyword evidence="4 7" id="KW-0689">Ribosomal protein</keyword>
<keyword evidence="3 7" id="KW-0694">RNA-binding</keyword>
<feature type="compositionally biased region" description="Basic residues" evidence="8">
    <location>
        <begin position="45"/>
        <end position="61"/>
    </location>
</feature>
<dbReference type="PIRSF" id="PIRSF002158">
    <property type="entry name" value="Ribosomal_L2"/>
    <property type="match status" value="1"/>
</dbReference>
<dbReference type="FunFam" id="2.40.50.140:FF:000003">
    <property type="entry name" value="50S ribosomal protein L2"/>
    <property type="match status" value="1"/>
</dbReference>
<comment type="subunit">
    <text evidence="7">Part of the 50S ribosomal subunit. Forms a bridge to the 30S subunit in the 70S ribosome.</text>
</comment>
<dbReference type="InterPro" id="IPR005880">
    <property type="entry name" value="Ribosomal_uL2_bac/org-type"/>
</dbReference>
<dbReference type="InterPro" id="IPR022669">
    <property type="entry name" value="Ribosomal_uL2_C"/>
</dbReference>
<organism evidence="11 12">
    <name type="scientific">Ferrimicrobium acidiphilum DSM 19497</name>
    <dbReference type="NCBI Taxonomy" id="1121877"/>
    <lineage>
        <taxon>Bacteria</taxon>
        <taxon>Bacillati</taxon>
        <taxon>Actinomycetota</taxon>
        <taxon>Acidimicrobiia</taxon>
        <taxon>Acidimicrobiales</taxon>
        <taxon>Acidimicrobiaceae</taxon>
        <taxon>Ferrimicrobium</taxon>
    </lineage>
</organism>
<proteinExistence type="inferred from homology"/>
<dbReference type="InterPro" id="IPR022671">
    <property type="entry name" value="Ribosomal_uL2_CS"/>
</dbReference>
<dbReference type="NCBIfam" id="TIGR01171">
    <property type="entry name" value="rplB_bact"/>
    <property type="match status" value="1"/>
</dbReference>
<dbReference type="InterPro" id="IPR012340">
    <property type="entry name" value="NA-bd_OB-fold"/>
</dbReference>
<evidence type="ECO:0000313" key="11">
    <source>
        <dbReference type="EMBL" id="KJE77710.1"/>
    </source>
</evidence>
<dbReference type="PROSITE" id="PS00467">
    <property type="entry name" value="RIBOSOMAL_L2"/>
    <property type="match status" value="1"/>
</dbReference>
<dbReference type="SMART" id="SM01382">
    <property type="entry name" value="Ribosomal_L2_C"/>
    <property type="match status" value="1"/>
</dbReference>
<dbReference type="GO" id="GO:0002181">
    <property type="term" value="P:cytoplasmic translation"/>
    <property type="evidence" value="ECO:0007669"/>
    <property type="project" value="TreeGrafter"/>
</dbReference>
<keyword evidence="12" id="KW-1185">Reference proteome</keyword>
<dbReference type="PANTHER" id="PTHR13691">
    <property type="entry name" value="RIBOSOMAL PROTEIN L2"/>
    <property type="match status" value="1"/>
</dbReference>
<feature type="region of interest" description="Disordered" evidence="8">
    <location>
        <begin position="220"/>
        <end position="278"/>
    </location>
</feature>
<dbReference type="Pfam" id="PF00181">
    <property type="entry name" value="Ribosomal_L2_N"/>
    <property type="match status" value="1"/>
</dbReference>
<keyword evidence="5 7" id="KW-0687">Ribonucleoprotein</keyword>
<accession>A0A0D8FWX8</accession>
<gene>
    <name evidence="7 11" type="primary">rplB</name>
    <name evidence="11" type="ORF">FEAC_04580</name>
</gene>
<feature type="region of interest" description="Disordered" evidence="8">
    <location>
        <begin position="1"/>
        <end position="61"/>
    </location>
</feature>
<dbReference type="InterPro" id="IPR014722">
    <property type="entry name" value="Rib_uL2_dom2"/>
</dbReference>
<name>A0A0D8FWX8_9ACTN</name>
<comment type="similarity">
    <text evidence="1 7">Belongs to the universal ribosomal protein uL2 family.</text>
</comment>
<evidence type="ECO:0000256" key="3">
    <source>
        <dbReference type="ARBA" id="ARBA00022884"/>
    </source>
</evidence>
<dbReference type="SMART" id="SM01383">
    <property type="entry name" value="Ribosomal_L2"/>
    <property type="match status" value="1"/>
</dbReference>
<evidence type="ECO:0000259" key="10">
    <source>
        <dbReference type="SMART" id="SM01383"/>
    </source>
</evidence>
<dbReference type="FunFam" id="4.10.950.10:FF:000001">
    <property type="entry name" value="50S ribosomal protein L2"/>
    <property type="match status" value="1"/>
</dbReference>
<dbReference type="InterPro" id="IPR022666">
    <property type="entry name" value="Ribosomal_uL2_RNA-bd_dom"/>
</dbReference>
<dbReference type="GO" id="GO:0015934">
    <property type="term" value="C:large ribosomal subunit"/>
    <property type="evidence" value="ECO:0007669"/>
    <property type="project" value="InterPro"/>
</dbReference>
<evidence type="ECO:0000256" key="6">
    <source>
        <dbReference type="ARBA" id="ARBA00035242"/>
    </source>
</evidence>
<dbReference type="eggNOG" id="COG0090">
    <property type="taxonomic scope" value="Bacteria"/>
</dbReference>
<dbReference type="AlphaFoldDB" id="A0A0D8FWX8"/>
<evidence type="ECO:0000259" key="9">
    <source>
        <dbReference type="SMART" id="SM01382"/>
    </source>
</evidence>
<sequence>MAIRRRKPTSAGRRFQSVSTFDELTKKAPEKSLLQPKSSSGGRNSKGRKTARHRGGGHKQQYRLIDFKRTKDGVPATVAAIEYDPNRNARIALLHYHDGEKRYILAPRGLKVGDKVQSGVGADITVGNALPLRAIPVGSVVHNVELRPGQGGKIARSAGMSVQLVGRDEVYATLRLPSTEMRRVPADARATIGEVGNAEFELLSIGKAGRNRWKGVRPQTRGVAMNPVDHPLGGGEGKTSGGRHPVSPWGKPEGRTRRAHRDSDQLIIRRRRGRGARR</sequence>
<protein>
    <recommendedName>
        <fullName evidence="6 7">Large ribosomal subunit protein uL2</fullName>
    </recommendedName>
</protein>
<dbReference type="InterPro" id="IPR002171">
    <property type="entry name" value="Ribosomal_uL2"/>
</dbReference>
<feature type="compositionally biased region" description="Basic and acidic residues" evidence="8">
    <location>
        <begin position="252"/>
        <end position="264"/>
    </location>
</feature>
<dbReference type="Proteomes" id="UP000032336">
    <property type="component" value="Unassembled WGS sequence"/>
</dbReference>
<evidence type="ECO:0000313" key="12">
    <source>
        <dbReference type="Proteomes" id="UP000032336"/>
    </source>
</evidence>
<dbReference type="GO" id="GO:0016740">
    <property type="term" value="F:transferase activity"/>
    <property type="evidence" value="ECO:0007669"/>
    <property type="project" value="InterPro"/>
</dbReference>
<feature type="domain" description="Large ribosomal subunit protein uL2 RNA-binding" evidence="10">
    <location>
        <begin position="42"/>
        <end position="118"/>
    </location>
</feature>
<reference evidence="11 12" key="1">
    <citation type="submission" date="2015-01" db="EMBL/GenBank/DDBJ databases">
        <title>Draft genome of the acidophilic iron oxidizer Ferrimicrobium acidiphilum strain T23.</title>
        <authorList>
            <person name="Poehlein A."/>
            <person name="Eisen S."/>
            <person name="Schloemann M."/>
            <person name="Johnson B.D."/>
            <person name="Daniel R."/>
            <person name="Muehling M."/>
        </authorList>
    </citation>
    <scope>NUCLEOTIDE SEQUENCE [LARGE SCALE GENOMIC DNA]</scope>
    <source>
        <strain evidence="11 12">T23</strain>
    </source>
</reference>
<dbReference type="SUPFAM" id="SSF50104">
    <property type="entry name" value="Translation proteins SH3-like domain"/>
    <property type="match status" value="1"/>
</dbReference>
<dbReference type="STRING" id="1121877.FEAC_04580"/>
<feature type="domain" description="Large ribosomal subunit protein uL2 C-terminal" evidence="9">
    <location>
        <begin position="124"/>
        <end position="252"/>
    </location>
</feature>
<dbReference type="Gene3D" id="2.40.50.140">
    <property type="entry name" value="Nucleic acid-binding proteins"/>
    <property type="match status" value="1"/>
</dbReference>
<dbReference type="Pfam" id="PF03947">
    <property type="entry name" value="Ribosomal_L2_C"/>
    <property type="match status" value="1"/>
</dbReference>
<evidence type="ECO:0000256" key="4">
    <source>
        <dbReference type="ARBA" id="ARBA00022980"/>
    </source>
</evidence>
<evidence type="ECO:0000256" key="1">
    <source>
        <dbReference type="ARBA" id="ARBA00005636"/>
    </source>
</evidence>
<dbReference type="EMBL" id="JXUW01000003">
    <property type="protein sequence ID" value="KJE77710.1"/>
    <property type="molecule type" value="Genomic_DNA"/>
</dbReference>
<dbReference type="PANTHER" id="PTHR13691:SF5">
    <property type="entry name" value="LARGE RIBOSOMAL SUBUNIT PROTEIN UL2M"/>
    <property type="match status" value="1"/>
</dbReference>
<dbReference type="GO" id="GO:0019843">
    <property type="term" value="F:rRNA binding"/>
    <property type="evidence" value="ECO:0007669"/>
    <property type="project" value="UniProtKB-UniRule"/>
</dbReference>
<evidence type="ECO:0000256" key="7">
    <source>
        <dbReference type="HAMAP-Rule" id="MF_01320"/>
    </source>
</evidence>